<feature type="domain" description="4'-phosphopantetheinyl transferase" evidence="8">
    <location>
        <begin position="4"/>
        <end position="98"/>
    </location>
</feature>
<dbReference type="NCBIfam" id="TIGR00556">
    <property type="entry name" value="pantethn_trn"/>
    <property type="match status" value="1"/>
</dbReference>
<dbReference type="InterPro" id="IPR004568">
    <property type="entry name" value="Ppantetheine-prot_Trfase_dom"/>
</dbReference>
<organism evidence="9">
    <name type="scientific">marine metagenome</name>
    <dbReference type="NCBI Taxonomy" id="408172"/>
    <lineage>
        <taxon>unclassified sequences</taxon>
        <taxon>metagenomes</taxon>
        <taxon>ecological metagenomes</taxon>
    </lineage>
</organism>
<evidence type="ECO:0000256" key="3">
    <source>
        <dbReference type="ARBA" id="ARBA00022723"/>
    </source>
</evidence>
<dbReference type="InterPro" id="IPR008278">
    <property type="entry name" value="4-PPantetheinyl_Trfase_dom"/>
</dbReference>
<keyword evidence="6" id="KW-0443">Lipid metabolism</keyword>
<evidence type="ECO:0000256" key="4">
    <source>
        <dbReference type="ARBA" id="ARBA00022832"/>
    </source>
</evidence>
<dbReference type="Gene3D" id="3.90.470.20">
    <property type="entry name" value="4'-phosphopantetheinyl transferase domain"/>
    <property type="match status" value="1"/>
</dbReference>
<dbReference type="GO" id="GO:0000287">
    <property type="term" value="F:magnesium ion binding"/>
    <property type="evidence" value="ECO:0007669"/>
    <property type="project" value="InterPro"/>
</dbReference>
<evidence type="ECO:0000256" key="6">
    <source>
        <dbReference type="ARBA" id="ARBA00023098"/>
    </source>
</evidence>
<dbReference type="InterPro" id="IPR037143">
    <property type="entry name" value="4-PPantetheinyl_Trfase_dom_sf"/>
</dbReference>
<keyword evidence="3" id="KW-0479">Metal-binding</keyword>
<accession>A0A382HB12</accession>
<evidence type="ECO:0000259" key="8">
    <source>
        <dbReference type="Pfam" id="PF01648"/>
    </source>
</evidence>
<keyword evidence="1" id="KW-0444">Lipid biosynthesis</keyword>
<name>A0A382HB12_9ZZZZ</name>
<reference evidence="9" key="1">
    <citation type="submission" date="2018-05" db="EMBL/GenBank/DDBJ databases">
        <authorList>
            <person name="Lanie J.A."/>
            <person name="Ng W.-L."/>
            <person name="Kazmierczak K.M."/>
            <person name="Andrzejewski T.M."/>
            <person name="Davidsen T.M."/>
            <person name="Wayne K.J."/>
            <person name="Tettelin H."/>
            <person name="Glass J.I."/>
            <person name="Rusch D."/>
            <person name="Podicherti R."/>
            <person name="Tsui H.-C.T."/>
            <person name="Winkler M.E."/>
        </authorList>
    </citation>
    <scope>NUCLEOTIDE SEQUENCE</scope>
</reference>
<dbReference type="AlphaFoldDB" id="A0A382HB12"/>
<evidence type="ECO:0000256" key="1">
    <source>
        <dbReference type="ARBA" id="ARBA00022516"/>
    </source>
</evidence>
<keyword evidence="7" id="KW-0275">Fatty acid biosynthesis</keyword>
<dbReference type="GO" id="GO:0008897">
    <property type="term" value="F:holo-[acyl-carrier-protein] synthase activity"/>
    <property type="evidence" value="ECO:0007669"/>
    <property type="project" value="InterPro"/>
</dbReference>
<dbReference type="NCBIfam" id="TIGR00516">
    <property type="entry name" value="acpS"/>
    <property type="match status" value="1"/>
</dbReference>
<keyword evidence="4" id="KW-0276">Fatty acid metabolism</keyword>
<evidence type="ECO:0000256" key="2">
    <source>
        <dbReference type="ARBA" id="ARBA00022679"/>
    </source>
</evidence>
<sequence>MVLVGTDLIEIDRISKTIENYGQRFLNRIYTEHEINFCRGKVNSLAGRFAAKEAVMKLLGTGVRGVGWKEIEIHRQRGHKPTINLYNKAKNIAIKKKIIDIEISISHSRSTAFAVAVASTK</sequence>
<protein>
    <recommendedName>
        <fullName evidence="8">4'-phosphopantetheinyl transferase domain-containing protein</fullName>
    </recommendedName>
</protein>
<keyword evidence="5" id="KW-0460">Magnesium</keyword>
<evidence type="ECO:0000256" key="5">
    <source>
        <dbReference type="ARBA" id="ARBA00022842"/>
    </source>
</evidence>
<dbReference type="SUPFAM" id="SSF56214">
    <property type="entry name" value="4'-phosphopantetheinyl transferase"/>
    <property type="match status" value="1"/>
</dbReference>
<dbReference type="EMBL" id="UINC01060226">
    <property type="protein sequence ID" value="SVB84514.1"/>
    <property type="molecule type" value="Genomic_DNA"/>
</dbReference>
<evidence type="ECO:0000256" key="7">
    <source>
        <dbReference type="ARBA" id="ARBA00023160"/>
    </source>
</evidence>
<dbReference type="Pfam" id="PF01648">
    <property type="entry name" value="ACPS"/>
    <property type="match status" value="1"/>
</dbReference>
<evidence type="ECO:0000313" key="9">
    <source>
        <dbReference type="EMBL" id="SVB84514.1"/>
    </source>
</evidence>
<dbReference type="GO" id="GO:0006633">
    <property type="term" value="P:fatty acid biosynthetic process"/>
    <property type="evidence" value="ECO:0007669"/>
    <property type="project" value="UniProtKB-KW"/>
</dbReference>
<dbReference type="InterPro" id="IPR002582">
    <property type="entry name" value="ACPS"/>
</dbReference>
<dbReference type="HAMAP" id="MF_00101">
    <property type="entry name" value="AcpS"/>
    <property type="match status" value="1"/>
</dbReference>
<gene>
    <name evidence="9" type="ORF">METZ01_LOCUS237368</name>
</gene>
<keyword evidence="2" id="KW-0808">Transferase</keyword>
<proteinExistence type="inferred from homology"/>